<dbReference type="EMBL" id="JAVRIA010000002">
    <property type="protein sequence ID" value="MDT0558137.1"/>
    <property type="molecule type" value="Genomic_DNA"/>
</dbReference>
<dbReference type="SUPFAM" id="SSF160574">
    <property type="entry name" value="BT0923-like"/>
    <property type="match status" value="1"/>
</dbReference>
<evidence type="ECO:0000313" key="2">
    <source>
        <dbReference type="Proteomes" id="UP001259492"/>
    </source>
</evidence>
<evidence type="ECO:0000313" key="1">
    <source>
        <dbReference type="EMBL" id="MDT0558137.1"/>
    </source>
</evidence>
<sequence length="195" mass="22963">MNLKLFFITLVLLCAFQNSFGQSKNEKEERIKISEFPKKAIQTIKTLPDTCKRLKFYKETDNEKLSYEIKFKYNNIHYSLEFSEDGIIEDIELTTKFKRINKTSQNKIKSYLTSSFSKHKIIKIQKQYLYTTKNNAPEFLLNVLSQNITIAPNFEIIIDVKSNRKRSLVEATFNNSGELISYRTLKPSSYEHVLY</sequence>
<name>A0ABU2YJZ1_9FLAO</name>
<proteinExistence type="predicted"/>
<accession>A0ABU2YJZ1</accession>
<dbReference type="RefSeq" id="WP_311426906.1">
    <property type="nucleotide sequence ID" value="NZ_JAVRIA010000002.1"/>
</dbReference>
<gene>
    <name evidence="1" type="ORF">RM697_05740</name>
</gene>
<dbReference type="Proteomes" id="UP001259492">
    <property type="component" value="Unassembled WGS sequence"/>
</dbReference>
<protein>
    <recommendedName>
        <fullName evidence="3">PepSY-like beta-lactamase-inhibitor</fullName>
    </recommendedName>
</protein>
<evidence type="ECO:0008006" key="3">
    <source>
        <dbReference type="Google" id="ProtNLM"/>
    </source>
</evidence>
<comment type="caution">
    <text evidence="1">The sequence shown here is derived from an EMBL/GenBank/DDBJ whole genome shotgun (WGS) entry which is preliminary data.</text>
</comment>
<reference evidence="1 2" key="1">
    <citation type="submission" date="2023-09" db="EMBL/GenBank/DDBJ databases">
        <authorList>
            <person name="Rey-Velasco X."/>
        </authorList>
    </citation>
    <scope>NUCLEOTIDE SEQUENCE [LARGE SCALE GENOMIC DNA]</scope>
    <source>
        <strain evidence="1 2">W332</strain>
    </source>
</reference>
<organism evidence="1 2">
    <name type="scientific">Microcosmobacter mediterraneus</name>
    <dbReference type="NCBI Taxonomy" id="3075607"/>
    <lineage>
        <taxon>Bacteria</taxon>
        <taxon>Pseudomonadati</taxon>
        <taxon>Bacteroidota</taxon>
        <taxon>Flavobacteriia</taxon>
        <taxon>Flavobacteriales</taxon>
        <taxon>Flavobacteriaceae</taxon>
        <taxon>Microcosmobacter</taxon>
    </lineage>
</organism>
<dbReference type="Gene3D" id="3.40.1420.30">
    <property type="match status" value="1"/>
</dbReference>
<keyword evidence="2" id="KW-1185">Reference proteome</keyword>